<dbReference type="EMBL" id="ML976669">
    <property type="protein sequence ID" value="KAF1975732.1"/>
    <property type="molecule type" value="Genomic_DNA"/>
</dbReference>
<reference evidence="1" key="1">
    <citation type="journal article" date="2020" name="Stud. Mycol.">
        <title>101 Dothideomycetes genomes: a test case for predicting lifestyles and emergence of pathogens.</title>
        <authorList>
            <person name="Haridas S."/>
            <person name="Albert R."/>
            <person name="Binder M."/>
            <person name="Bloem J."/>
            <person name="Labutti K."/>
            <person name="Salamov A."/>
            <person name="Andreopoulos B."/>
            <person name="Baker S."/>
            <person name="Barry K."/>
            <person name="Bills G."/>
            <person name="Bluhm B."/>
            <person name="Cannon C."/>
            <person name="Castanera R."/>
            <person name="Culley D."/>
            <person name="Daum C."/>
            <person name="Ezra D."/>
            <person name="Gonzalez J."/>
            <person name="Henrissat B."/>
            <person name="Kuo A."/>
            <person name="Liang C."/>
            <person name="Lipzen A."/>
            <person name="Lutzoni F."/>
            <person name="Magnuson J."/>
            <person name="Mondo S."/>
            <person name="Nolan M."/>
            <person name="Ohm R."/>
            <person name="Pangilinan J."/>
            <person name="Park H.-J."/>
            <person name="Ramirez L."/>
            <person name="Alfaro M."/>
            <person name="Sun H."/>
            <person name="Tritt A."/>
            <person name="Yoshinaga Y."/>
            <person name="Zwiers L.-H."/>
            <person name="Turgeon B."/>
            <person name="Goodwin S."/>
            <person name="Spatafora J."/>
            <person name="Crous P."/>
            <person name="Grigoriev I."/>
        </authorList>
    </citation>
    <scope>NUCLEOTIDE SEQUENCE</scope>
    <source>
        <strain evidence="1">CBS 107.79</strain>
    </source>
</reference>
<evidence type="ECO:0000313" key="2">
    <source>
        <dbReference type="Proteomes" id="UP000800036"/>
    </source>
</evidence>
<protein>
    <submittedName>
        <fullName evidence="1">Uncharacterized protein</fullName>
    </submittedName>
</protein>
<name>A0A6A5VIT7_9PLEO</name>
<proteinExistence type="predicted"/>
<evidence type="ECO:0000313" key="1">
    <source>
        <dbReference type="EMBL" id="KAF1975732.1"/>
    </source>
</evidence>
<dbReference type="Proteomes" id="UP000800036">
    <property type="component" value="Unassembled WGS sequence"/>
</dbReference>
<dbReference type="AlphaFoldDB" id="A0A6A5VIT7"/>
<gene>
    <name evidence="1" type="ORF">BU23DRAFT_632428</name>
</gene>
<keyword evidence="2" id="KW-1185">Reference proteome</keyword>
<sequence>MSQESRQETVRQYKPEERRPISYHLYTIWLITCNDLKSIVLPETAFGIFSSLATSLTTNPDPKVSEVLYRIPHVVMWNWLNVLLFDIANQRLPDSIVEDRVNKVASYSFWEDHTN</sequence>
<accession>A0A6A5VIT7</accession>
<organism evidence="1 2">
    <name type="scientific">Bimuria novae-zelandiae CBS 107.79</name>
    <dbReference type="NCBI Taxonomy" id="1447943"/>
    <lineage>
        <taxon>Eukaryota</taxon>
        <taxon>Fungi</taxon>
        <taxon>Dikarya</taxon>
        <taxon>Ascomycota</taxon>
        <taxon>Pezizomycotina</taxon>
        <taxon>Dothideomycetes</taxon>
        <taxon>Pleosporomycetidae</taxon>
        <taxon>Pleosporales</taxon>
        <taxon>Massarineae</taxon>
        <taxon>Didymosphaeriaceae</taxon>
        <taxon>Bimuria</taxon>
    </lineage>
</organism>
<dbReference type="OrthoDB" id="434972at2759"/>